<keyword evidence="4" id="KW-1185">Reference proteome</keyword>
<dbReference type="Proteomes" id="UP000623010">
    <property type="component" value="Unassembled WGS sequence"/>
</dbReference>
<accession>A0A918V8G0</accession>
<dbReference type="GO" id="GO:0004222">
    <property type="term" value="F:metalloendopeptidase activity"/>
    <property type="evidence" value="ECO:0007669"/>
    <property type="project" value="TreeGrafter"/>
</dbReference>
<dbReference type="AlphaFoldDB" id="A0A918V8G0"/>
<organism evidence="3 4">
    <name type="scientific">Streptomyces echinoruber</name>
    <dbReference type="NCBI Taxonomy" id="68898"/>
    <lineage>
        <taxon>Bacteria</taxon>
        <taxon>Bacillati</taxon>
        <taxon>Actinomycetota</taxon>
        <taxon>Actinomycetes</taxon>
        <taxon>Kitasatosporales</taxon>
        <taxon>Streptomycetaceae</taxon>
        <taxon>Streptomyces</taxon>
    </lineage>
</organism>
<feature type="region of interest" description="Disordered" evidence="1">
    <location>
        <begin position="1"/>
        <end position="23"/>
    </location>
</feature>
<protein>
    <recommendedName>
        <fullName evidence="2">M23ase beta-sheet core domain-containing protein</fullName>
    </recommendedName>
</protein>
<dbReference type="Pfam" id="PF01551">
    <property type="entry name" value="Peptidase_M23"/>
    <property type="match status" value="1"/>
</dbReference>
<dbReference type="PANTHER" id="PTHR21666:SF270">
    <property type="entry name" value="MUREIN HYDROLASE ACTIVATOR ENVC"/>
    <property type="match status" value="1"/>
</dbReference>
<dbReference type="RefSeq" id="WP_190056628.1">
    <property type="nucleotide sequence ID" value="NZ_BMWH01000004.1"/>
</dbReference>
<dbReference type="CDD" id="cd12797">
    <property type="entry name" value="M23_peptidase"/>
    <property type="match status" value="1"/>
</dbReference>
<evidence type="ECO:0000313" key="3">
    <source>
        <dbReference type="EMBL" id="GGZ79213.1"/>
    </source>
</evidence>
<name>A0A918V8G0_9ACTN</name>
<reference evidence="3" key="2">
    <citation type="submission" date="2020-09" db="EMBL/GenBank/DDBJ databases">
        <authorList>
            <person name="Sun Q."/>
            <person name="Ohkuma M."/>
        </authorList>
    </citation>
    <scope>NUCLEOTIDE SEQUENCE</scope>
    <source>
        <strain evidence="3">JCM 5016</strain>
    </source>
</reference>
<dbReference type="PANTHER" id="PTHR21666">
    <property type="entry name" value="PEPTIDASE-RELATED"/>
    <property type="match status" value="1"/>
</dbReference>
<dbReference type="Gene3D" id="2.70.70.10">
    <property type="entry name" value="Glucose Permease (Domain IIA)"/>
    <property type="match status" value="1"/>
</dbReference>
<feature type="domain" description="M23ase beta-sheet core" evidence="2">
    <location>
        <begin position="206"/>
        <end position="295"/>
    </location>
</feature>
<reference evidence="3" key="1">
    <citation type="journal article" date="2014" name="Int. J. Syst. Evol. Microbiol.">
        <title>Complete genome sequence of Corynebacterium casei LMG S-19264T (=DSM 44701T), isolated from a smear-ripened cheese.</title>
        <authorList>
            <consortium name="US DOE Joint Genome Institute (JGI-PGF)"/>
            <person name="Walter F."/>
            <person name="Albersmeier A."/>
            <person name="Kalinowski J."/>
            <person name="Ruckert C."/>
        </authorList>
    </citation>
    <scope>NUCLEOTIDE SEQUENCE</scope>
    <source>
        <strain evidence="3">JCM 5016</strain>
    </source>
</reference>
<dbReference type="InterPro" id="IPR011055">
    <property type="entry name" value="Dup_hybrid_motif"/>
</dbReference>
<proteinExistence type="predicted"/>
<sequence length="337" mass="35604">MTESPHTAPATAPGPNGRTERRRLPATRHPAVRTLLPAVVLAVAALGLTAPARAATYQVTGADAQGLAVQSEPHAGHVLRYVPNGTALDIVCQVNNGDQVDGRTYGGKPFTTWDRLADGTWVYDWYTNTPTVGSDGYSPGIAHCGDSAGLPPLAQGCVDWPSNKFLQTPFTKEANGGAGYAWQNGSYYGEGFHVNCATTNRMNQYYAVDLGLRQGDPVLAPGGPGTVLYADWAPAGWETCGQYVVVDHGGGWWSVVCHLSTIKVVKGQHITDSTVIGTVGGTGGFEPHLHFSLVQGASLTPAGGVYGGRSARPRHLMHLGDGGGYYDTITKGQKVWY</sequence>
<dbReference type="EMBL" id="BMWH01000004">
    <property type="protein sequence ID" value="GGZ79213.1"/>
    <property type="molecule type" value="Genomic_DNA"/>
</dbReference>
<evidence type="ECO:0000256" key="1">
    <source>
        <dbReference type="SAM" id="MobiDB-lite"/>
    </source>
</evidence>
<dbReference type="SUPFAM" id="SSF51261">
    <property type="entry name" value="Duplicated hybrid motif"/>
    <property type="match status" value="1"/>
</dbReference>
<evidence type="ECO:0000259" key="2">
    <source>
        <dbReference type="Pfam" id="PF01551"/>
    </source>
</evidence>
<dbReference type="InterPro" id="IPR016047">
    <property type="entry name" value="M23ase_b-sheet_dom"/>
</dbReference>
<gene>
    <name evidence="3" type="ORF">GCM10010389_16030</name>
</gene>
<dbReference type="InterPro" id="IPR050570">
    <property type="entry name" value="Cell_wall_metabolism_enzyme"/>
</dbReference>
<evidence type="ECO:0000313" key="4">
    <source>
        <dbReference type="Proteomes" id="UP000623010"/>
    </source>
</evidence>
<comment type="caution">
    <text evidence="3">The sequence shown here is derived from an EMBL/GenBank/DDBJ whole genome shotgun (WGS) entry which is preliminary data.</text>
</comment>